<dbReference type="Proteomes" id="UP001381693">
    <property type="component" value="Unassembled WGS sequence"/>
</dbReference>
<evidence type="ECO:0000313" key="11">
    <source>
        <dbReference type="Proteomes" id="UP001381693"/>
    </source>
</evidence>
<comment type="caution">
    <text evidence="10">The sequence shown here is derived from an EMBL/GenBank/DDBJ whole genome shotgun (WGS) entry which is preliminary data.</text>
</comment>
<feature type="transmembrane region" description="Helical" evidence="8">
    <location>
        <begin position="715"/>
        <end position="735"/>
    </location>
</feature>
<dbReference type="GO" id="GO:0005261">
    <property type="term" value="F:monoatomic cation channel activity"/>
    <property type="evidence" value="ECO:0007669"/>
    <property type="project" value="TreeGrafter"/>
</dbReference>
<comment type="subcellular location">
    <subcellularLocation>
        <location evidence="1">Membrane</location>
    </subcellularLocation>
</comment>
<dbReference type="GO" id="GO:0005886">
    <property type="term" value="C:plasma membrane"/>
    <property type="evidence" value="ECO:0007669"/>
    <property type="project" value="TreeGrafter"/>
</dbReference>
<evidence type="ECO:0000313" key="10">
    <source>
        <dbReference type="EMBL" id="KAK7067469.1"/>
    </source>
</evidence>
<evidence type="ECO:0000256" key="8">
    <source>
        <dbReference type="SAM" id="Phobius"/>
    </source>
</evidence>
<dbReference type="SMART" id="SM00308">
    <property type="entry name" value="LH2"/>
    <property type="match status" value="1"/>
</dbReference>
<feature type="transmembrane region" description="Helical" evidence="8">
    <location>
        <begin position="959"/>
        <end position="979"/>
    </location>
</feature>
<feature type="region of interest" description="Disordered" evidence="7">
    <location>
        <begin position="1166"/>
        <end position="1191"/>
    </location>
</feature>
<keyword evidence="2 8" id="KW-0812">Transmembrane</keyword>
<evidence type="ECO:0000256" key="7">
    <source>
        <dbReference type="SAM" id="MobiDB-lite"/>
    </source>
</evidence>
<dbReference type="SUPFAM" id="SSF49723">
    <property type="entry name" value="Lipase/lipooxygenase domain (PLAT/LH2 domain)"/>
    <property type="match status" value="1"/>
</dbReference>
<evidence type="ECO:0000256" key="3">
    <source>
        <dbReference type="ARBA" id="ARBA00022737"/>
    </source>
</evidence>
<dbReference type="InterPro" id="IPR002859">
    <property type="entry name" value="PKD/REJ-like"/>
</dbReference>
<dbReference type="GO" id="GO:0006816">
    <property type="term" value="P:calcium ion transport"/>
    <property type="evidence" value="ECO:0007669"/>
    <property type="project" value="TreeGrafter"/>
</dbReference>
<protein>
    <recommendedName>
        <fullName evidence="9">PLAT domain-containing protein</fullName>
    </recommendedName>
</protein>
<feature type="transmembrane region" description="Helical" evidence="8">
    <location>
        <begin position="921"/>
        <end position="939"/>
    </location>
</feature>
<evidence type="ECO:0000259" key="9">
    <source>
        <dbReference type="PROSITE" id="PS50095"/>
    </source>
</evidence>
<dbReference type="PANTHER" id="PTHR46730">
    <property type="entry name" value="POLYCYSTIN-1"/>
    <property type="match status" value="1"/>
</dbReference>
<comment type="caution">
    <text evidence="6">Lacks conserved residue(s) required for the propagation of feature annotation.</text>
</comment>
<feature type="domain" description="PLAT" evidence="9">
    <location>
        <begin position="759"/>
        <end position="878"/>
    </location>
</feature>
<reference evidence="10 11" key="1">
    <citation type="submission" date="2023-11" db="EMBL/GenBank/DDBJ databases">
        <title>Halocaridina rubra genome assembly.</title>
        <authorList>
            <person name="Smith C."/>
        </authorList>
    </citation>
    <scope>NUCLEOTIDE SEQUENCE [LARGE SCALE GENOMIC DNA]</scope>
    <source>
        <strain evidence="10">EP-1</strain>
        <tissue evidence="10">Whole</tissue>
    </source>
</reference>
<feature type="region of interest" description="Disordered" evidence="7">
    <location>
        <begin position="1006"/>
        <end position="1028"/>
    </location>
</feature>
<keyword evidence="11" id="KW-1185">Reference proteome</keyword>
<name>A0AAN8WU52_HALRR</name>
<proteinExistence type="predicted"/>
<evidence type="ECO:0000256" key="5">
    <source>
        <dbReference type="ARBA" id="ARBA00023136"/>
    </source>
</evidence>
<dbReference type="PANTHER" id="PTHR46730:SF1">
    <property type="entry name" value="PLAT DOMAIN-CONTAINING PROTEIN"/>
    <property type="match status" value="1"/>
</dbReference>
<dbReference type="InterPro" id="IPR001024">
    <property type="entry name" value="PLAT/LH2_dom"/>
</dbReference>
<feature type="region of interest" description="Disordered" evidence="7">
    <location>
        <begin position="1080"/>
        <end position="1109"/>
    </location>
</feature>
<gene>
    <name evidence="10" type="ORF">SK128_018137</name>
</gene>
<dbReference type="Gene3D" id="2.60.60.20">
    <property type="entry name" value="PLAT/LH2 domain"/>
    <property type="match status" value="1"/>
</dbReference>
<dbReference type="PROSITE" id="PS50095">
    <property type="entry name" value="PLAT"/>
    <property type="match status" value="1"/>
</dbReference>
<dbReference type="InterPro" id="IPR036392">
    <property type="entry name" value="PLAT/LH2_dom_sf"/>
</dbReference>
<feature type="compositionally biased region" description="Polar residues" evidence="7">
    <location>
        <begin position="1081"/>
        <end position="1109"/>
    </location>
</feature>
<evidence type="ECO:0000256" key="2">
    <source>
        <dbReference type="ARBA" id="ARBA00022692"/>
    </source>
</evidence>
<keyword evidence="5 8" id="KW-0472">Membrane</keyword>
<dbReference type="Pfam" id="PF02010">
    <property type="entry name" value="REJ"/>
    <property type="match status" value="1"/>
</dbReference>
<feature type="compositionally biased region" description="Polar residues" evidence="7">
    <location>
        <begin position="1015"/>
        <end position="1024"/>
    </location>
</feature>
<dbReference type="EMBL" id="JAXCGZ010018252">
    <property type="protein sequence ID" value="KAK7067469.1"/>
    <property type="molecule type" value="Genomic_DNA"/>
</dbReference>
<evidence type="ECO:0000256" key="6">
    <source>
        <dbReference type="PROSITE-ProRule" id="PRU00152"/>
    </source>
</evidence>
<evidence type="ECO:0000256" key="4">
    <source>
        <dbReference type="ARBA" id="ARBA00022989"/>
    </source>
</evidence>
<evidence type="ECO:0000256" key="1">
    <source>
        <dbReference type="ARBA" id="ARBA00004370"/>
    </source>
</evidence>
<dbReference type="Pfam" id="PF01477">
    <property type="entry name" value="PLAT"/>
    <property type="match status" value="1"/>
</dbReference>
<keyword evidence="4 8" id="KW-1133">Transmembrane helix</keyword>
<keyword evidence="3" id="KW-0677">Repeat</keyword>
<organism evidence="10 11">
    <name type="scientific">Halocaridina rubra</name>
    <name type="common">Hawaiian red shrimp</name>
    <dbReference type="NCBI Taxonomy" id="373956"/>
    <lineage>
        <taxon>Eukaryota</taxon>
        <taxon>Metazoa</taxon>
        <taxon>Ecdysozoa</taxon>
        <taxon>Arthropoda</taxon>
        <taxon>Crustacea</taxon>
        <taxon>Multicrustacea</taxon>
        <taxon>Malacostraca</taxon>
        <taxon>Eumalacostraca</taxon>
        <taxon>Eucarida</taxon>
        <taxon>Decapoda</taxon>
        <taxon>Pleocyemata</taxon>
        <taxon>Caridea</taxon>
        <taxon>Atyoidea</taxon>
        <taxon>Atyidae</taxon>
        <taxon>Halocaridina</taxon>
    </lineage>
</organism>
<accession>A0AAN8WU52</accession>
<dbReference type="AlphaFoldDB" id="A0AAN8WU52"/>
<sequence>MWHQCRNESHAEGSPAHTIATLQNVLGMPNQGDSVMREVETRRETFITEDNQMDVFFFARYTSTGIHEPVLVLYKDHLFEGFTYVLYLHTVNGLTRNKGEAKQVISFSPPPVLRNCQVMRLQMTTRVFQASCEEISGEYYPVYLQWSYQFLKQESKTIFYHGTRTNFLFSLPPGLEVMDHKVFITLKAIDGKGVSYKYPHVLEVTAQPRSSSGDGVLSIFKEISTLVNESPSLLMQDVRSLTYELNLIDSSAITQTILDNILALVFYGNQCKDHLETVNDPAFHGRTSKISHPDNHGSNPEMFVKVNLLKSCARDHLAEIIVNLPVRDEMEVLQVLTALQVIIDAQAPISSMTYSRIIAAMKTVSMKMWWNYKSEVRTEAAIEYFLLSSSVLDKQNDIYDWDATSAALSTTVVNMLLQVMKLETRSRFLEESPLNYASSTLSFIGYVADEKWINKWNKSVPFVFREEYIPEGVHMVQSLVHLQSPYNVTGVSISSVVVNVDIQLKKTLKKGVKVTLSRSKYVTGPDYDFRREGILTPQSLSVYEFMVDTEHKIMSFQVILQITQVFNSKYPVAAVVLVCQDLQNLRKPLYKVELPATTFPSQVQLSIPPGGLSPGSKLLIIMDKNSYENNWARHNKSGDTQGGSFRVGGWWAQCLLWNDVMWINDNCTVEQKETSWDITTCSCTSPYSVYGAKVIPILEEESKINVNELMLVDTYVALYFIIFVLVLYAVMALALQTSERHRLKRRNIWLRDNKAEHEWAYLLTIKTGTQWNAGTTSKVFAIIHGTHGMSETRELQSNQTGQLFTRGSLCTFILTTPEPLGDILKVQVWHDNSGGSSSGWYVCETSVADLVLGARYAYPCYCWLSVQSEDAKVEREITLESPTTFFQDFEHFLPQYASEHMLWSSLLTTSSSAKFFRLQRLTICLIVCLCLGTISLAVVQKINNEHTMMVPDMHIESLFYGFMIAFILLPIQWLLEMVFKMSNRLEEKEYNNKTVLDSLGTNQEIVSDSGHNESENIGSSNSTEISDDDGVELCNDSDIYDPDSAVWTNLANWAQSVEVTESHYNSLHPAVVRYLERENTEVTQRPRMNTQPGRESTQVTDVSQHISFSDRSTQGIQETVIRNRLENLPDVHAKKCSPQLFTFFSTLRRTFSYILFLLRHKKKGKSKRRSRDEDEEGCTPDNEEEEDDVDDEEFGITSNMTYIFSQCIGWIVCCFFIG</sequence>
<feature type="compositionally biased region" description="Acidic residues" evidence="7">
    <location>
        <begin position="1173"/>
        <end position="1191"/>
    </location>
</feature>